<protein>
    <submittedName>
        <fullName evidence="1">Uncharacterized protein</fullName>
    </submittedName>
</protein>
<keyword evidence="2" id="KW-1185">Reference proteome</keyword>
<dbReference type="Proteomes" id="UP000566819">
    <property type="component" value="Unassembled WGS sequence"/>
</dbReference>
<name>A0A8H4RNU2_9HELO</name>
<evidence type="ECO:0000313" key="1">
    <source>
        <dbReference type="EMBL" id="KAF4632260.1"/>
    </source>
</evidence>
<organism evidence="1 2">
    <name type="scientific">Cudoniella acicularis</name>
    <dbReference type="NCBI Taxonomy" id="354080"/>
    <lineage>
        <taxon>Eukaryota</taxon>
        <taxon>Fungi</taxon>
        <taxon>Dikarya</taxon>
        <taxon>Ascomycota</taxon>
        <taxon>Pezizomycotina</taxon>
        <taxon>Leotiomycetes</taxon>
        <taxon>Helotiales</taxon>
        <taxon>Tricladiaceae</taxon>
        <taxon>Cudoniella</taxon>
    </lineage>
</organism>
<accession>A0A8H4RNU2</accession>
<dbReference type="AlphaFoldDB" id="A0A8H4RNU2"/>
<gene>
    <name evidence="1" type="ORF">G7Y89_g5867</name>
</gene>
<dbReference type="EMBL" id="JAAMPI010000363">
    <property type="protein sequence ID" value="KAF4632260.1"/>
    <property type="molecule type" value="Genomic_DNA"/>
</dbReference>
<proteinExistence type="predicted"/>
<evidence type="ECO:0000313" key="2">
    <source>
        <dbReference type="Proteomes" id="UP000566819"/>
    </source>
</evidence>
<sequence length="77" mass="8714">MIGRHKIEHHTARHLKDLALWSLPQTDTSMEDEEGSEKRAIRDLEIAEGSSDTTGIREANANPNPALYYPLSYITHL</sequence>
<reference evidence="1 2" key="1">
    <citation type="submission" date="2020-03" db="EMBL/GenBank/DDBJ databases">
        <title>Draft Genome Sequence of Cudoniella acicularis.</title>
        <authorList>
            <person name="Buettner E."/>
            <person name="Kellner H."/>
        </authorList>
    </citation>
    <scope>NUCLEOTIDE SEQUENCE [LARGE SCALE GENOMIC DNA]</scope>
    <source>
        <strain evidence="1 2">DSM 108380</strain>
    </source>
</reference>
<comment type="caution">
    <text evidence="1">The sequence shown here is derived from an EMBL/GenBank/DDBJ whole genome shotgun (WGS) entry which is preliminary data.</text>
</comment>